<feature type="signal peptide" evidence="2">
    <location>
        <begin position="1"/>
        <end position="21"/>
    </location>
</feature>
<dbReference type="KEGG" id="ppsc:EHS13_33310"/>
<dbReference type="PANTHER" id="PTHR43649">
    <property type="entry name" value="ARABINOSE-BINDING PROTEIN-RELATED"/>
    <property type="match status" value="1"/>
</dbReference>
<feature type="domain" description="DUF3502" evidence="3">
    <location>
        <begin position="461"/>
        <end position="529"/>
    </location>
</feature>
<evidence type="ECO:0000256" key="2">
    <source>
        <dbReference type="SAM" id="SignalP"/>
    </source>
</evidence>
<dbReference type="RefSeq" id="WP_155704560.1">
    <property type="nucleotide sequence ID" value="NZ_CP034235.1"/>
</dbReference>
<dbReference type="PROSITE" id="PS51257">
    <property type="entry name" value="PROKAR_LIPOPROTEIN"/>
    <property type="match status" value="1"/>
</dbReference>
<keyword evidence="2" id="KW-0732">Signal</keyword>
<dbReference type="PANTHER" id="PTHR43649:SF17">
    <property type="entry name" value="ABC TRANSPORTER SOLUTE BINDING PROTEIN-SUGAR TRANSPORT"/>
    <property type="match status" value="1"/>
</dbReference>
<proteinExistence type="predicted"/>
<dbReference type="Pfam" id="PF13416">
    <property type="entry name" value="SBP_bac_8"/>
    <property type="match status" value="1"/>
</dbReference>
<feature type="region of interest" description="Disordered" evidence="1">
    <location>
        <begin position="28"/>
        <end position="62"/>
    </location>
</feature>
<evidence type="ECO:0000313" key="4">
    <source>
        <dbReference type="EMBL" id="QGQ99396.1"/>
    </source>
</evidence>
<feature type="compositionally biased region" description="Low complexity" evidence="1">
    <location>
        <begin position="44"/>
        <end position="62"/>
    </location>
</feature>
<evidence type="ECO:0000259" key="3">
    <source>
        <dbReference type="Pfam" id="PF12010"/>
    </source>
</evidence>
<dbReference type="AlphaFoldDB" id="A0A6B8RW04"/>
<evidence type="ECO:0000313" key="5">
    <source>
        <dbReference type="Proteomes" id="UP000426246"/>
    </source>
</evidence>
<dbReference type="Pfam" id="PF12010">
    <property type="entry name" value="DUF3502"/>
    <property type="match status" value="1"/>
</dbReference>
<name>A0A6B8RW04_9BACL</name>
<dbReference type="OrthoDB" id="2495455at2"/>
<dbReference type="InterPro" id="IPR006059">
    <property type="entry name" value="SBP"/>
</dbReference>
<organism evidence="4 5">
    <name type="scientific">Paenibacillus psychroresistens</name>
    <dbReference type="NCBI Taxonomy" id="1778678"/>
    <lineage>
        <taxon>Bacteria</taxon>
        <taxon>Bacillati</taxon>
        <taxon>Bacillota</taxon>
        <taxon>Bacilli</taxon>
        <taxon>Bacillales</taxon>
        <taxon>Paenibacillaceae</taxon>
        <taxon>Paenibacillus</taxon>
    </lineage>
</organism>
<sequence length="533" mass="58901">MKMASKFTSLLIIIGLLASFAAGCTKKDSAQPSATTAPETTKQAETAAPADTAAPAPADTPAPELKKVDLTLLVAGDQPPDQDAVLAEINKRTEKELNINLKVIYFPWADYQEKVKVMAAGGDNFDIYLDFFGNLPSAAARKQSIPLNDLIEKYGQDIKKVIPQSEFDGLSIDGKIQGIPALYPRASLGNSMAIRKDLREKYNIPEVTSLAIFEQYLDAIKKNEPSMIPFGVGSGRFGAQIGREIDDGKYIYGWGSDAYPAYVVDVTSSPYKVMNSFESDTYKKTMEWGRKAYKNGWFEKDVLTQKDDQGLFKSGKSAAAPADMFNINDLVPQLAKNVPGGIVEQVIFKKDMPLFNTGPTNNYSAISGTSKNPERAMMFLNWLLKDQANYDLYMYGIEGKHYTLKGDLIELPAGTDLANRPYNPTPWFIYNTKFHRALTTDTPQFSAALAFYKTAQVKDNPLFTFSFNADPVKTEYAQIQKVIEELAMPVLAGVLGTDADYQKLLVQVDKAGMKTVLAEAQKQIDEYLAKNNK</sequence>
<dbReference type="Gene3D" id="3.40.190.10">
    <property type="entry name" value="Periplasmic binding protein-like II"/>
    <property type="match status" value="2"/>
</dbReference>
<dbReference type="EMBL" id="CP034235">
    <property type="protein sequence ID" value="QGQ99396.1"/>
    <property type="molecule type" value="Genomic_DNA"/>
</dbReference>
<protein>
    <submittedName>
        <fullName evidence="4">Extracellular solute-binding protein</fullName>
    </submittedName>
</protein>
<feature type="compositionally biased region" description="Polar residues" evidence="1">
    <location>
        <begin position="30"/>
        <end position="43"/>
    </location>
</feature>
<accession>A0A6B8RW04</accession>
<dbReference type="InterPro" id="IPR050490">
    <property type="entry name" value="Bact_solute-bd_prot1"/>
</dbReference>
<keyword evidence="5" id="KW-1185">Reference proteome</keyword>
<evidence type="ECO:0000256" key="1">
    <source>
        <dbReference type="SAM" id="MobiDB-lite"/>
    </source>
</evidence>
<dbReference type="Proteomes" id="UP000426246">
    <property type="component" value="Chromosome"/>
</dbReference>
<dbReference type="InterPro" id="IPR022627">
    <property type="entry name" value="DUF3502"/>
</dbReference>
<feature type="chain" id="PRO_5039364745" evidence="2">
    <location>
        <begin position="22"/>
        <end position="533"/>
    </location>
</feature>
<gene>
    <name evidence="4" type="ORF">EHS13_33310</name>
</gene>
<dbReference type="SUPFAM" id="SSF53850">
    <property type="entry name" value="Periplasmic binding protein-like II"/>
    <property type="match status" value="1"/>
</dbReference>
<reference evidence="5" key="1">
    <citation type="submission" date="2018-11" db="EMBL/GenBank/DDBJ databases">
        <title>Complete genome sequence of Paenibacillus sp. ML311-T8.</title>
        <authorList>
            <person name="Nam Y.-D."/>
            <person name="Kang J."/>
            <person name="Chung W.-H."/>
            <person name="Park Y.S."/>
        </authorList>
    </citation>
    <scope>NUCLEOTIDE SEQUENCE [LARGE SCALE GENOMIC DNA]</scope>
    <source>
        <strain evidence="5">ML311-T8</strain>
    </source>
</reference>